<dbReference type="PROSITE" id="PS00027">
    <property type="entry name" value="HOMEOBOX_1"/>
    <property type="match status" value="1"/>
</dbReference>
<dbReference type="PRINTS" id="PR00024">
    <property type="entry name" value="HOMEOBOX"/>
</dbReference>
<keyword evidence="3 5" id="KW-0371">Homeobox</keyword>
<dbReference type="Proteomes" id="UP000050795">
    <property type="component" value="Unassembled WGS sequence"/>
</dbReference>
<feature type="DNA-binding region" description="Homeobox" evidence="5">
    <location>
        <begin position="357"/>
        <end position="416"/>
    </location>
</feature>
<dbReference type="PANTHER" id="PTHR24339:SF30">
    <property type="entry name" value="LATERAL MUSCLES SCARCER, ISOFORM B"/>
    <property type="match status" value="1"/>
</dbReference>
<dbReference type="PROSITE" id="PS50071">
    <property type="entry name" value="HOMEOBOX_2"/>
    <property type="match status" value="1"/>
</dbReference>
<protein>
    <recommendedName>
        <fullName evidence="8">Homeobox domain-containing protein</fullName>
    </recommendedName>
</protein>
<keyword evidence="2 5" id="KW-0238">DNA-binding</keyword>
<evidence type="ECO:0000256" key="3">
    <source>
        <dbReference type="ARBA" id="ARBA00023155"/>
    </source>
</evidence>
<dbReference type="InterPro" id="IPR009057">
    <property type="entry name" value="Homeodomain-like_sf"/>
</dbReference>
<evidence type="ECO:0000259" key="8">
    <source>
        <dbReference type="PROSITE" id="PS50071"/>
    </source>
</evidence>
<dbReference type="WBParaSite" id="TREG1_83910.1">
    <property type="protein sequence ID" value="TREG1_83910.1"/>
    <property type="gene ID" value="TREG1_83910"/>
</dbReference>
<evidence type="ECO:0000256" key="4">
    <source>
        <dbReference type="ARBA" id="ARBA00023242"/>
    </source>
</evidence>
<dbReference type="SMART" id="SM00389">
    <property type="entry name" value="HOX"/>
    <property type="match status" value="1"/>
</dbReference>
<evidence type="ECO:0000256" key="5">
    <source>
        <dbReference type="PROSITE-ProRule" id="PRU00108"/>
    </source>
</evidence>
<dbReference type="GO" id="GO:0005634">
    <property type="term" value="C:nucleus"/>
    <property type="evidence" value="ECO:0007669"/>
    <property type="project" value="UniProtKB-SubCell"/>
</dbReference>
<keyword evidence="9" id="KW-1185">Reference proteome</keyword>
<dbReference type="GO" id="GO:0030182">
    <property type="term" value="P:neuron differentiation"/>
    <property type="evidence" value="ECO:0007669"/>
    <property type="project" value="TreeGrafter"/>
</dbReference>
<dbReference type="GO" id="GO:0000981">
    <property type="term" value="F:DNA-binding transcription factor activity, RNA polymerase II-specific"/>
    <property type="evidence" value="ECO:0007669"/>
    <property type="project" value="InterPro"/>
</dbReference>
<dbReference type="GO" id="GO:0007420">
    <property type="term" value="P:brain development"/>
    <property type="evidence" value="ECO:0007669"/>
    <property type="project" value="TreeGrafter"/>
</dbReference>
<dbReference type="GO" id="GO:0000978">
    <property type="term" value="F:RNA polymerase II cis-regulatory region sequence-specific DNA binding"/>
    <property type="evidence" value="ECO:0007669"/>
    <property type="project" value="TreeGrafter"/>
</dbReference>
<sequence>MPNQFMISEILENSTTEQATLREKTVISQLNENISCPRNTITPVSTVSILNQPHILPDINDIRLNSSELLTINNIQHGISMISNSNNDNSINNNSNENAQINADLFGCLDFNYCTKLLQGLITSGEIICDKNEVENNVNSNKLNHCCNLYDHISYQPHSLPPHDHKMDAKNAKGGQMHHKHEIDLTKNNNKDNVISDNCSMDHQYQQYQSDHDSKEFQIPEGSKTHNDQPSEVTSLPTVQINPTTIYNNHLETETDLLPLIYKTFKLNSNPMTTPGNNQYNVTITTNSEPDQSMNCQNPTGCMTMTDIMKLSGETSQIWCFRSDTNERVNPYTGKQLLTRKKRKQCLSKMKKIHEIERKPRQAYSAVQLERLETEFERDKYLKLNRRIELSNELNLTETQIKTWFQNRRTKWKKKFSLDSVSRCSMNGSTFWSTSTAYTGSIEEQQFTMKNSCANFLTTQIISDTVNSDDRVTSSYTNPQLEVDLSSLCTTNPSVW</sequence>
<organism evidence="9 10">
    <name type="scientific">Trichobilharzia regenti</name>
    <name type="common">Nasal bird schistosome</name>
    <dbReference type="NCBI Taxonomy" id="157069"/>
    <lineage>
        <taxon>Eukaryota</taxon>
        <taxon>Metazoa</taxon>
        <taxon>Spiralia</taxon>
        <taxon>Lophotrochozoa</taxon>
        <taxon>Platyhelminthes</taxon>
        <taxon>Trematoda</taxon>
        <taxon>Digenea</taxon>
        <taxon>Strigeidida</taxon>
        <taxon>Schistosomatoidea</taxon>
        <taxon>Schistosomatidae</taxon>
        <taxon>Trichobilharzia</taxon>
    </lineage>
</organism>
<accession>A0AA85KF48</accession>
<feature type="compositionally biased region" description="Basic and acidic residues" evidence="7">
    <location>
        <begin position="210"/>
        <end position="229"/>
    </location>
</feature>
<feature type="region of interest" description="Disordered" evidence="7">
    <location>
        <begin position="209"/>
        <end position="235"/>
    </location>
</feature>
<dbReference type="PANTHER" id="PTHR24339">
    <property type="entry name" value="HOMEOBOX PROTEIN EMX-RELATED"/>
    <property type="match status" value="1"/>
</dbReference>
<evidence type="ECO:0000256" key="2">
    <source>
        <dbReference type="ARBA" id="ARBA00023125"/>
    </source>
</evidence>
<reference evidence="9" key="1">
    <citation type="submission" date="2022-06" db="EMBL/GenBank/DDBJ databases">
        <authorList>
            <person name="Berger JAMES D."/>
            <person name="Berger JAMES D."/>
        </authorList>
    </citation>
    <scope>NUCLEOTIDE SEQUENCE [LARGE SCALE GENOMIC DNA]</scope>
</reference>
<evidence type="ECO:0000256" key="7">
    <source>
        <dbReference type="SAM" id="MobiDB-lite"/>
    </source>
</evidence>
<evidence type="ECO:0000256" key="1">
    <source>
        <dbReference type="ARBA" id="ARBA00004123"/>
    </source>
</evidence>
<dbReference type="InterPro" id="IPR017970">
    <property type="entry name" value="Homeobox_CS"/>
</dbReference>
<reference evidence="10" key="2">
    <citation type="submission" date="2023-11" db="UniProtKB">
        <authorList>
            <consortium name="WormBaseParasite"/>
        </authorList>
    </citation>
    <scope>IDENTIFICATION</scope>
</reference>
<name>A0AA85KF48_TRIRE</name>
<evidence type="ECO:0000313" key="9">
    <source>
        <dbReference type="Proteomes" id="UP000050795"/>
    </source>
</evidence>
<dbReference type="InterPro" id="IPR001356">
    <property type="entry name" value="HD"/>
</dbReference>
<feature type="domain" description="Homeobox" evidence="8">
    <location>
        <begin position="355"/>
        <end position="415"/>
    </location>
</feature>
<dbReference type="Gene3D" id="1.10.10.60">
    <property type="entry name" value="Homeodomain-like"/>
    <property type="match status" value="1"/>
</dbReference>
<evidence type="ECO:0000256" key="6">
    <source>
        <dbReference type="RuleBase" id="RU000682"/>
    </source>
</evidence>
<proteinExistence type="predicted"/>
<evidence type="ECO:0000313" key="10">
    <source>
        <dbReference type="WBParaSite" id="TREG1_83910.1"/>
    </source>
</evidence>
<dbReference type="AlphaFoldDB" id="A0AA85KF48"/>
<dbReference type="SUPFAM" id="SSF46689">
    <property type="entry name" value="Homeodomain-like"/>
    <property type="match status" value="1"/>
</dbReference>
<dbReference type="CDD" id="cd00086">
    <property type="entry name" value="homeodomain"/>
    <property type="match status" value="1"/>
</dbReference>
<dbReference type="Pfam" id="PF00046">
    <property type="entry name" value="Homeodomain"/>
    <property type="match status" value="1"/>
</dbReference>
<dbReference type="InterPro" id="IPR050877">
    <property type="entry name" value="EMX-VAX-Noto_Homeobox_TFs"/>
</dbReference>
<dbReference type="InterPro" id="IPR020479">
    <property type="entry name" value="HD_metazoa"/>
</dbReference>
<keyword evidence="4 5" id="KW-0539">Nucleus</keyword>
<comment type="subcellular location">
    <subcellularLocation>
        <location evidence="1 5 6">Nucleus</location>
    </subcellularLocation>
</comment>